<evidence type="ECO:0000256" key="1">
    <source>
        <dbReference type="ARBA" id="ARBA00022475"/>
    </source>
</evidence>
<dbReference type="OrthoDB" id="9802481at2"/>
<dbReference type="GO" id="GO:0009245">
    <property type="term" value="P:lipid A biosynthetic process"/>
    <property type="evidence" value="ECO:0007669"/>
    <property type="project" value="TreeGrafter"/>
</dbReference>
<dbReference type="CDD" id="cd07398">
    <property type="entry name" value="MPP_YbbF-LpxH"/>
    <property type="match status" value="1"/>
</dbReference>
<keyword evidence="9" id="KW-1185">Reference proteome</keyword>
<keyword evidence="2" id="KW-0997">Cell inner membrane</keyword>
<dbReference type="EMBL" id="SPSB01000003">
    <property type="protein sequence ID" value="TFV94419.1"/>
    <property type="molecule type" value="Genomic_DNA"/>
</dbReference>
<comment type="caution">
    <text evidence="8">The sequence shown here is derived from an EMBL/GenBank/DDBJ whole genome shotgun (WGS) entry which is preliminary data.</text>
</comment>
<evidence type="ECO:0000313" key="8">
    <source>
        <dbReference type="EMBL" id="TFV94419.1"/>
    </source>
</evidence>
<evidence type="ECO:0000256" key="5">
    <source>
        <dbReference type="ARBA" id="ARBA00023136"/>
    </source>
</evidence>
<dbReference type="GO" id="GO:0008758">
    <property type="term" value="F:UDP-2,3-diacylglucosamine hydrolase activity"/>
    <property type="evidence" value="ECO:0007669"/>
    <property type="project" value="TreeGrafter"/>
</dbReference>
<keyword evidence="5" id="KW-0472">Membrane</keyword>
<gene>
    <name evidence="8" type="ORF">E4S40_10365</name>
</gene>
<proteinExistence type="predicted"/>
<evidence type="ECO:0000256" key="6">
    <source>
        <dbReference type="ARBA" id="ARBA00023211"/>
    </source>
</evidence>
<sequence length="258" mass="30703">MSLEPYNYQLQGKKLFFASDFHLGAPNWEKSLAREQKIIRWLDQIQDEAAAIFLVGDIFDFWFEYKEVIPKGFIPFISKIHQLREKKIPILFFTGNHDLWMKDYFTEQLGIPVYQHPIEIVVNEKRILVGHGDGLGPGDKQYKLLKKVFTNPVAQWLFRWFHPDLGIKLAKAWSSSSRVSNMEKNENHFLGEGEWLWQYCKEIEQRKHHDYYIFGHRHLPLELEVGKKATYFNLGEWVSQFTYLEFDGEKPKLLTFEE</sequence>
<dbReference type="GO" id="GO:0046872">
    <property type="term" value="F:metal ion binding"/>
    <property type="evidence" value="ECO:0007669"/>
    <property type="project" value="UniProtKB-KW"/>
</dbReference>
<keyword evidence="4" id="KW-0378">Hydrolase</keyword>
<dbReference type="AlphaFoldDB" id="A0A4Y9QP99"/>
<dbReference type="InterPro" id="IPR004843">
    <property type="entry name" value="Calcineurin-like_PHP"/>
</dbReference>
<dbReference type="Proteomes" id="UP000297647">
    <property type="component" value="Unassembled WGS sequence"/>
</dbReference>
<keyword evidence="3" id="KW-0479">Metal-binding</keyword>
<keyword evidence="1" id="KW-1003">Cell membrane</keyword>
<dbReference type="RefSeq" id="WP_135073729.1">
    <property type="nucleotide sequence ID" value="NZ_SPSB01000003.1"/>
</dbReference>
<evidence type="ECO:0000313" key="9">
    <source>
        <dbReference type="Proteomes" id="UP000297647"/>
    </source>
</evidence>
<protein>
    <submittedName>
        <fullName evidence="8">UDP-2,3-diacylglucosamine diphosphatase</fullName>
    </submittedName>
</protein>
<dbReference type="Pfam" id="PF00149">
    <property type="entry name" value="Metallophos"/>
    <property type="match status" value="1"/>
</dbReference>
<organism evidence="8 9">
    <name type="scientific">Algoriphagus kandeliae</name>
    <dbReference type="NCBI Taxonomy" id="2562278"/>
    <lineage>
        <taxon>Bacteria</taxon>
        <taxon>Pseudomonadati</taxon>
        <taxon>Bacteroidota</taxon>
        <taxon>Cytophagia</taxon>
        <taxon>Cytophagales</taxon>
        <taxon>Cyclobacteriaceae</taxon>
        <taxon>Algoriphagus</taxon>
    </lineage>
</organism>
<dbReference type="InterPro" id="IPR029052">
    <property type="entry name" value="Metallo-depent_PP-like"/>
</dbReference>
<name>A0A4Y9QP99_9BACT</name>
<evidence type="ECO:0000256" key="2">
    <source>
        <dbReference type="ARBA" id="ARBA00022519"/>
    </source>
</evidence>
<dbReference type="GO" id="GO:0016020">
    <property type="term" value="C:membrane"/>
    <property type="evidence" value="ECO:0007669"/>
    <property type="project" value="GOC"/>
</dbReference>
<reference evidence="8 9" key="1">
    <citation type="submission" date="2019-03" db="EMBL/GenBank/DDBJ databases">
        <title>Algoriphagus sp. nov, a new strain isolated from root system soil of mangrove plant Kandelia.</title>
        <authorList>
            <person name="Yin Q."/>
            <person name="Wang K."/>
            <person name="Song Z."/>
        </authorList>
    </citation>
    <scope>NUCLEOTIDE SEQUENCE [LARGE SCALE GENOMIC DNA]</scope>
    <source>
        <strain evidence="8 9">XY-J91</strain>
    </source>
</reference>
<dbReference type="SUPFAM" id="SSF56300">
    <property type="entry name" value="Metallo-dependent phosphatases"/>
    <property type="match status" value="1"/>
</dbReference>
<evidence type="ECO:0000256" key="3">
    <source>
        <dbReference type="ARBA" id="ARBA00022723"/>
    </source>
</evidence>
<accession>A0A4Y9QP99</accession>
<evidence type="ECO:0000256" key="4">
    <source>
        <dbReference type="ARBA" id="ARBA00022801"/>
    </source>
</evidence>
<feature type="domain" description="Calcineurin-like phosphoesterase" evidence="7">
    <location>
        <begin position="15"/>
        <end position="219"/>
    </location>
</feature>
<evidence type="ECO:0000259" key="7">
    <source>
        <dbReference type="Pfam" id="PF00149"/>
    </source>
</evidence>
<dbReference type="Gene3D" id="3.60.21.10">
    <property type="match status" value="1"/>
</dbReference>
<dbReference type="PANTHER" id="PTHR34990:SF1">
    <property type="entry name" value="UDP-2,3-DIACYLGLUCOSAMINE HYDROLASE"/>
    <property type="match status" value="1"/>
</dbReference>
<dbReference type="PANTHER" id="PTHR34990">
    <property type="entry name" value="UDP-2,3-DIACYLGLUCOSAMINE HYDROLASE-RELATED"/>
    <property type="match status" value="1"/>
</dbReference>
<keyword evidence="6" id="KW-0464">Manganese</keyword>
<dbReference type="InterPro" id="IPR043461">
    <property type="entry name" value="LpxH-like"/>
</dbReference>